<proteinExistence type="predicted"/>
<dbReference type="PANTHER" id="PTHR46018">
    <property type="entry name" value="ZINC PHOSPHODIESTERASE ELAC PROTEIN 1"/>
    <property type="match status" value="1"/>
</dbReference>
<accession>A0ABU1ZZ05</accession>
<comment type="caution">
    <text evidence="2">The sequence shown here is derived from an EMBL/GenBank/DDBJ whole genome shotgun (WGS) entry which is preliminary data.</text>
</comment>
<evidence type="ECO:0000313" key="3">
    <source>
        <dbReference type="Proteomes" id="UP001180840"/>
    </source>
</evidence>
<gene>
    <name evidence="2" type="ORF">J2S39_001842</name>
</gene>
<organism evidence="2 3">
    <name type="scientific">Corynebacterium guangdongense</name>
    <dbReference type="NCBI Taxonomy" id="1783348"/>
    <lineage>
        <taxon>Bacteria</taxon>
        <taxon>Bacillati</taxon>
        <taxon>Actinomycetota</taxon>
        <taxon>Actinomycetes</taxon>
        <taxon>Mycobacteriales</taxon>
        <taxon>Corynebacteriaceae</taxon>
        <taxon>Corynebacterium</taxon>
    </lineage>
</organism>
<dbReference type="Proteomes" id="UP001180840">
    <property type="component" value="Unassembled WGS sequence"/>
</dbReference>
<dbReference type="PANTHER" id="PTHR46018:SF4">
    <property type="entry name" value="METALLO-HYDROLASE YHFI-RELATED"/>
    <property type="match status" value="1"/>
</dbReference>
<dbReference type="RefSeq" id="WP_290195623.1">
    <property type="nucleotide sequence ID" value="NZ_CP047654.1"/>
</dbReference>
<dbReference type="CDD" id="cd07716">
    <property type="entry name" value="RNaseZ_short-form-like_MBL-fold"/>
    <property type="match status" value="1"/>
</dbReference>
<evidence type="ECO:0000313" key="2">
    <source>
        <dbReference type="EMBL" id="MDR7330166.1"/>
    </source>
</evidence>
<sequence>MKLTILGCSGSVPAPGKPASGYLITVDNDESVVMDLGPGTLAALQAIQNPADAHVVFSHLHADHCTDFPSLMVWRRFHPDAASYGRDLCFGPVDTPIHLGRLSSNEPGGVDDMSDTFAFAPWVDGQTEILGRVTITPYRVLHPIEAYALRVREPATGKVITYSGDSAYTPNLVTAARGADLLFAEACWGPSGEGMAPGMHMSGADAGRVAREAGVGHLVLIHIQPWADVEATLAAARSEFDGQISVGEPGQVYAL</sequence>
<name>A0ABU1ZZ05_9CORY</name>
<dbReference type="Gene3D" id="3.60.15.10">
    <property type="entry name" value="Ribonuclease Z/Hydroxyacylglutathione hydrolase-like"/>
    <property type="match status" value="1"/>
</dbReference>
<dbReference type="InterPro" id="IPR001279">
    <property type="entry name" value="Metallo-B-lactamas"/>
</dbReference>
<dbReference type="InterPro" id="IPR036866">
    <property type="entry name" value="RibonucZ/Hydroxyglut_hydro"/>
</dbReference>
<dbReference type="Pfam" id="PF12706">
    <property type="entry name" value="Lactamase_B_2"/>
    <property type="match status" value="1"/>
</dbReference>
<keyword evidence="3" id="KW-1185">Reference proteome</keyword>
<dbReference type="SUPFAM" id="SSF56281">
    <property type="entry name" value="Metallo-hydrolase/oxidoreductase"/>
    <property type="match status" value="1"/>
</dbReference>
<evidence type="ECO:0000259" key="1">
    <source>
        <dbReference type="Pfam" id="PF12706"/>
    </source>
</evidence>
<protein>
    <submittedName>
        <fullName evidence="2">Ribonuclease BN (tRNA processing enzyme)</fullName>
    </submittedName>
</protein>
<reference evidence="2" key="1">
    <citation type="submission" date="2023-07" db="EMBL/GenBank/DDBJ databases">
        <title>Sequencing the genomes of 1000 actinobacteria strains.</title>
        <authorList>
            <person name="Klenk H.-P."/>
        </authorList>
    </citation>
    <scope>NUCLEOTIDE SEQUENCE</scope>
    <source>
        <strain evidence="2">DSM 107476</strain>
    </source>
</reference>
<feature type="domain" description="Metallo-beta-lactamase" evidence="1">
    <location>
        <begin position="50"/>
        <end position="223"/>
    </location>
</feature>
<dbReference type="EMBL" id="JAVDXZ010000001">
    <property type="protein sequence ID" value="MDR7330166.1"/>
    <property type="molecule type" value="Genomic_DNA"/>
</dbReference>